<feature type="region of interest" description="Disordered" evidence="1">
    <location>
        <begin position="101"/>
        <end position="140"/>
    </location>
</feature>
<feature type="signal peptide" evidence="2">
    <location>
        <begin position="1"/>
        <end position="19"/>
    </location>
</feature>
<reference evidence="5" key="1">
    <citation type="submission" date="2025-08" db="UniProtKB">
        <authorList>
            <consortium name="RefSeq"/>
        </authorList>
    </citation>
    <scope>IDENTIFICATION</scope>
    <source>
        <tissue evidence="5">Whole body pupa</tissue>
    </source>
</reference>
<organism evidence="4 5">
    <name type="scientific">Glossina fuscipes</name>
    <dbReference type="NCBI Taxonomy" id="7396"/>
    <lineage>
        <taxon>Eukaryota</taxon>
        <taxon>Metazoa</taxon>
        <taxon>Ecdysozoa</taxon>
        <taxon>Arthropoda</taxon>
        <taxon>Hexapoda</taxon>
        <taxon>Insecta</taxon>
        <taxon>Pterygota</taxon>
        <taxon>Neoptera</taxon>
        <taxon>Endopterygota</taxon>
        <taxon>Diptera</taxon>
        <taxon>Brachycera</taxon>
        <taxon>Muscomorpha</taxon>
        <taxon>Hippoboscoidea</taxon>
        <taxon>Glossinidae</taxon>
        <taxon>Glossina</taxon>
    </lineage>
</organism>
<feature type="compositionally biased region" description="Polar residues" evidence="1">
    <location>
        <begin position="612"/>
        <end position="626"/>
    </location>
</feature>
<gene>
    <name evidence="5" type="primary">LOC119639978</name>
</gene>
<dbReference type="KEGG" id="gfs:119639978"/>
<evidence type="ECO:0000256" key="1">
    <source>
        <dbReference type="SAM" id="MobiDB-lite"/>
    </source>
</evidence>
<protein>
    <submittedName>
        <fullName evidence="5">Defective chorion-1 protein, FC125 isoform-like isoform X1</fullName>
    </submittedName>
</protein>
<dbReference type="RefSeq" id="XP_037893662.1">
    <property type="nucleotide sequence ID" value="XM_038037734.1"/>
</dbReference>
<feature type="region of interest" description="Disordered" evidence="1">
    <location>
        <begin position="551"/>
        <end position="650"/>
    </location>
</feature>
<evidence type="ECO:0000259" key="3">
    <source>
        <dbReference type="Pfam" id="PF04625"/>
    </source>
</evidence>
<dbReference type="GeneID" id="119639978"/>
<evidence type="ECO:0000313" key="5">
    <source>
        <dbReference type="RefSeq" id="XP_037893662.1"/>
    </source>
</evidence>
<feature type="compositionally biased region" description="Low complexity" evidence="1">
    <location>
        <begin position="832"/>
        <end position="844"/>
    </location>
</feature>
<feature type="region of interest" description="Disordered" evidence="1">
    <location>
        <begin position="798"/>
        <end position="817"/>
    </location>
</feature>
<dbReference type="Pfam" id="PF04625">
    <property type="entry name" value="DEC-1_N"/>
    <property type="match status" value="1"/>
</dbReference>
<dbReference type="GO" id="GO:0005576">
    <property type="term" value="C:extracellular region"/>
    <property type="evidence" value="ECO:0007669"/>
    <property type="project" value="InterPro"/>
</dbReference>
<feature type="chain" id="PRO_5039460832" evidence="2">
    <location>
        <begin position="20"/>
        <end position="1032"/>
    </location>
</feature>
<evidence type="ECO:0000313" key="4">
    <source>
        <dbReference type="Proteomes" id="UP000092443"/>
    </source>
</evidence>
<name>A0A9C5ZBV4_9MUSC</name>
<dbReference type="GO" id="GO:0005213">
    <property type="term" value="F:structural constituent of egg chorion"/>
    <property type="evidence" value="ECO:0007669"/>
    <property type="project" value="InterPro"/>
</dbReference>
<feature type="region of interest" description="Disordered" evidence="1">
    <location>
        <begin position="823"/>
        <end position="854"/>
    </location>
</feature>
<accession>A0A9C5ZBV4</accession>
<feature type="domain" description="DEC-1 protein N-terminal" evidence="3">
    <location>
        <begin position="176"/>
        <end position="363"/>
    </location>
</feature>
<proteinExistence type="predicted"/>
<keyword evidence="4" id="KW-1185">Reference proteome</keyword>
<dbReference type="Proteomes" id="UP000092443">
    <property type="component" value="Unplaced"/>
</dbReference>
<dbReference type="GO" id="GO:0007304">
    <property type="term" value="P:chorion-containing eggshell formation"/>
    <property type="evidence" value="ECO:0007669"/>
    <property type="project" value="InterPro"/>
</dbReference>
<dbReference type="GO" id="GO:0042600">
    <property type="term" value="C:egg chorion"/>
    <property type="evidence" value="ECO:0007669"/>
    <property type="project" value="InterPro"/>
</dbReference>
<evidence type="ECO:0000256" key="2">
    <source>
        <dbReference type="SAM" id="SignalP"/>
    </source>
</evidence>
<dbReference type="InterPro" id="IPR006719">
    <property type="entry name" value="DEC-1_N"/>
</dbReference>
<dbReference type="AlphaFoldDB" id="A0A9C5ZBV4"/>
<sequence>MGLLQVCVYVLLIIHLSRTQEPANHYDVSVQRFVRQNPDFFQDLMAQFQRMNDQVTQQWVPALSQISEGFQQGAPLLQQMPLLGQSLAESILSSSDSLLGAFSRSNGDEDDGETGIQQTPASQKDKEQSEGRQQPKQPLDVIWGTPLLGLQSFMQNPPPPFNYNPFIPAWPNQRQQASASEMSEVRVKPDIVDPTYRFSRKTTRANKPGDMQNYPFSNAEILKKNMPLLWLHLTKSKSVNSNKPKDKETQAKLSTVEDELVLELKYLQKVVKLANQAKRLKPYGTSASISKALSLSDISVYKITMGDIEKALKDEDVLTILHTLNQYRHTIPNKRQISSNDLLQMLSAEDLMKIISHNSRMSPKVENNWMKGEEALKSNELEMSTHNIDNMKYLVNEGAIGKSMSMLHNPALSYWPGLQPIERQPTVNPSPFPTQWPPSQLKQFTQTVVFPPQYRMGRALTQLPQQSSRQVMQSLHMFEPKLRQQQQDIQQLTPVVNTPGELEQRHWRNRAMMQLPQQSLPTSDPVLRQMQNDFPVVSQPSQQQLAEIKRIDTINPQHKPKKNPISAELDSNRTGMEPQLPNEDDLTNERPDTINPQHKPKKNPTPPELDSNRTGVKTQSPNQGNLKKNEQKINHAGHRKKMPENTRHSSNLYGTAYDNYDFLYYPQVYTKLQHTNNNKLDRIPCPIVVNNYYGDCSTTPTNNLNTLATSHSGNNNDPASHLSTTTLCTETNTDSYNDFPVTAASALFGPTRSNINNLVTQRTHINASPYKMAIGDDEIFKMLQENKALPNSMMITATHTQRQQHSMPERDKQQGQQNISFSNKQETSHNHPPISSPSLPSTSSDAGFKPETPEERTFTHFSPFLMKPFIGLPPIKHHNDPWLHKPYNLHKPIFHKLTTSHFSPLKRFKRSTTSSTSSHINVLTPDLLKRLLTLNMNFEKRFPILYKVLMGHYTNDKYTELTITPPIVVGNMSNPNLVEKEKSGTKESEEVLLLLQKLKKKNFSNLLRQEGQSDQKTSTQNLDNLFIWDQDF</sequence>
<keyword evidence="2" id="KW-0732">Signal</keyword>